<reference evidence="1 2" key="1">
    <citation type="journal article" date="2004" name="Proc. Natl. Acad. Sci. U.S.A.">
        <title>Structural flexibility in the Burkholderia mallei genome.</title>
        <authorList>
            <person name="Nierman W.C."/>
            <person name="DeShazer D."/>
            <person name="Kim H.S."/>
            <person name="Tettelin H."/>
            <person name="Nelson K.E."/>
            <person name="Feldblyum T."/>
            <person name="Ulrich R.L."/>
            <person name="Ronning C.M."/>
            <person name="Brinkac L.M."/>
            <person name="Daugherty S.C."/>
            <person name="Davidsen T.D."/>
            <person name="Deboy R.T."/>
            <person name="Dimitrov G."/>
            <person name="Dodson R.J."/>
            <person name="Durkin A.S."/>
            <person name="Gwinn M.L."/>
            <person name="Haft D.H."/>
            <person name="Khouri H."/>
            <person name="Kolonay J.F."/>
            <person name="Madupu R."/>
            <person name="Mohammoud Y."/>
            <person name="Nelson W.C."/>
            <person name="Radune D."/>
            <person name="Romero C.M."/>
            <person name="Sarria S."/>
            <person name="Selengut J."/>
            <person name="Shamblin C."/>
            <person name="Sullivan S.A."/>
            <person name="White O."/>
            <person name="Yu Y."/>
            <person name="Zafar N."/>
            <person name="Zhou L."/>
            <person name="Fraser C.M."/>
        </authorList>
    </citation>
    <scope>NUCLEOTIDE SEQUENCE [LARGE SCALE GENOMIC DNA]</scope>
    <source>
        <strain evidence="1 2">ATCC 23344</strain>
    </source>
</reference>
<organism evidence="1 2">
    <name type="scientific">Burkholderia mallei (strain ATCC 23344)</name>
    <dbReference type="NCBI Taxonomy" id="243160"/>
    <lineage>
        <taxon>Bacteria</taxon>
        <taxon>Pseudomonadati</taxon>
        <taxon>Pseudomonadota</taxon>
        <taxon>Betaproteobacteria</taxon>
        <taxon>Burkholderiales</taxon>
        <taxon>Burkholderiaceae</taxon>
        <taxon>Burkholderia</taxon>
        <taxon>pseudomallei group</taxon>
    </lineage>
</organism>
<keyword evidence="2" id="KW-1185">Reference proteome</keyword>
<evidence type="ECO:0000313" key="1">
    <source>
        <dbReference type="EMBL" id="AAU47465.1"/>
    </source>
</evidence>
<name>A0A0H2WE12_BURMA</name>
<evidence type="ECO:0000313" key="2">
    <source>
        <dbReference type="Proteomes" id="UP000006693"/>
    </source>
</evidence>
<dbReference type="AlphaFoldDB" id="A0A0H2WE12"/>
<dbReference type="Proteomes" id="UP000006693">
    <property type="component" value="Chromosome 1"/>
</dbReference>
<gene>
    <name evidence="1" type="ordered locus">BMA1240</name>
</gene>
<sequence length="108" mass="11877">MKARRHAARAGLSGTWCDIIGGPCAHIRCSGALCTKAENLSSKKSFLYEIALPRLIPRETAMPPPRAARGGACAFPRFPRHAFHPAHRRAARASWRIVARPRIAVAHF</sequence>
<accession>A0A0H2WE12</accession>
<dbReference type="KEGG" id="bma:BMA1240"/>
<proteinExistence type="predicted"/>
<dbReference type="EMBL" id="CP000010">
    <property type="protein sequence ID" value="AAU47465.1"/>
    <property type="molecule type" value="Genomic_DNA"/>
</dbReference>
<dbReference type="HOGENOM" id="CLU_2192068_0_0_4"/>
<protein>
    <submittedName>
        <fullName evidence="1">Uncharacterized protein</fullName>
    </submittedName>
</protein>